<reference evidence="2" key="1">
    <citation type="submission" date="2023-06" db="EMBL/GenBank/DDBJ databases">
        <title>Genome-scale phylogeny and comparative genomics of the fungal order Sordariales.</title>
        <authorList>
            <consortium name="Lawrence Berkeley National Laboratory"/>
            <person name="Hensen N."/>
            <person name="Bonometti L."/>
            <person name="Westerberg I."/>
            <person name="Brannstrom I.O."/>
            <person name="Guillou S."/>
            <person name="Cros-Aarteil S."/>
            <person name="Calhoun S."/>
            <person name="Haridas S."/>
            <person name="Kuo A."/>
            <person name="Mondo S."/>
            <person name="Pangilinan J."/>
            <person name="Riley R."/>
            <person name="Labutti K."/>
            <person name="Andreopoulos B."/>
            <person name="Lipzen A."/>
            <person name="Chen C."/>
            <person name="Yanf M."/>
            <person name="Daum C."/>
            <person name="Ng V."/>
            <person name="Clum A."/>
            <person name="Steindorff A."/>
            <person name="Ohm R."/>
            <person name="Martin F."/>
            <person name="Silar P."/>
            <person name="Natvig D."/>
            <person name="Lalanne C."/>
            <person name="Gautier V."/>
            <person name="Ament-Velasquez S.L."/>
            <person name="Kruys A."/>
            <person name="Hutchinson M.I."/>
            <person name="Powell A.J."/>
            <person name="Barry K."/>
            <person name="Miller A.N."/>
            <person name="Grigoriev I.V."/>
            <person name="Debuchy R."/>
            <person name="Gladieux P."/>
            <person name="Thoren M.H."/>
            <person name="Johannesson H."/>
        </authorList>
    </citation>
    <scope>NUCLEOTIDE SEQUENCE</scope>
    <source>
        <strain evidence="2">SMH4607-1</strain>
    </source>
</reference>
<proteinExistence type="predicted"/>
<protein>
    <recommendedName>
        <fullName evidence="4">Glyoxalase family protein</fullName>
    </recommendedName>
</protein>
<dbReference type="Proteomes" id="UP001172102">
    <property type="component" value="Unassembled WGS sequence"/>
</dbReference>
<dbReference type="PANTHER" id="PTHR39175:SF1">
    <property type="entry name" value="FAMILY PROTEIN, PUTATIVE (AFU_ORTHOLOGUE AFUA_3G15060)-RELATED"/>
    <property type="match status" value="1"/>
</dbReference>
<dbReference type="Gene3D" id="3.10.180.10">
    <property type="entry name" value="2,3-Dihydroxybiphenyl 1,2-Dioxygenase, domain 1"/>
    <property type="match status" value="1"/>
</dbReference>
<evidence type="ECO:0000256" key="1">
    <source>
        <dbReference type="SAM" id="MobiDB-lite"/>
    </source>
</evidence>
<evidence type="ECO:0008006" key="4">
    <source>
        <dbReference type="Google" id="ProtNLM"/>
    </source>
</evidence>
<accession>A0AA40E2S2</accession>
<name>A0AA40E2S2_9PEZI</name>
<sequence length="142" mass="15594">MITGLHHVNILVPPSTLPAATTFYGTTLALTVRAVPAAQVNELAWFDIASSGQQLHVAFGRPDIDFTPEARAARRHPCFRLESPAALAALQKRIWEHYERGGEGAPSECDRPGGENSGDKGEEYPTRFFARDFAGNRLEFTL</sequence>
<dbReference type="EMBL" id="JAUKUA010000002">
    <property type="protein sequence ID" value="KAK0724940.1"/>
    <property type="molecule type" value="Genomic_DNA"/>
</dbReference>
<dbReference type="SUPFAM" id="SSF54593">
    <property type="entry name" value="Glyoxalase/Bleomycin resistance protein/Dihydroxybiphenyl dioxygenase"/>
    <property type="match status" value="1"/>
</dbReference>
<comment type="caution">
    <text evidence="2">The sequence shown here is derived from an EMBL/GenBank/DDBJ whole genome shotgun (WGS) entry which is preliminary data.</text>
</comment>
<evidence type="ECO:0000313" key="3">
    <source>
        <dbReference type="Proteomes" id="UP001172102"/>
    </source>
</evidence>
<gene>
    <name evidence="2" type="ORF">B0H67DRAFT_598377</name>
</gene>
<dbReference type="AlphaFoldDB" id="A0AA40E2S2"/>
<dbReference type="InterPro" id="IPR029068">
    <property type="entry name" value="Glyas_Bleomycin-R_OHBP_Dase"/>
</dbReference>
<keyword evidence="3" id="KW-1185">Reference proteome</keyword>
<organism evidence="2 3">
    <name type="scientific">Lasiosphaeris hirsuta</name>
    <dbReference type="NCBI Taxonomy" id="260670"/>
    <lineage>
        <taxon>Eukaryota</taxon>
        <taxon>Fungi</taxon>
        <taxon>Dikarya</taxon>
        <taxon>Ascomycota</taxon>
        <taxon>Pezizomycotina</taxon>
        <taxon>Sordariomycetes</taxon>
        <taxon>Sordariomycetidae</taxon>
        <taxon>Sordariales</taxon>
        <taxon>Lasiosphaeriaceae</taxon>
        <taxon>Lasiosphaeris</taxon>
    </lineage>
</organism>
<feature type="region of interest" description="Disordered" evidence="1">
    <location>
        <begin position="101"/>
        <end position="125"/>
    </location>
</feature>
<evidence type="ECO:0000313" key="2">
    <source>
        <dbReference type="EMBL" id="KAK0724940.1"/>
    </source>
</evidence>
<dbReference type="PANTHER" id="PTHR39175">
    <property type="entry name" value="FAMILY PROTEIN, PUTATIVE (AFU_ORTHOLOGUE AFUA_3G15060)-RELATED"/>
    <property type="match status" value="1"/>
</dbReference>